<evidence type="ECO:0000256" key="7">
    <source>
        <dbReference type="ARBA" id="ARBA00023180"/>
    </source>
</evidence>
<dbReference type="VEuPathDB" id="FungiDB:SeMB42_g05792"/>
<feature type="transmembrane region" description="Helical" evidence="8">
    <location>
        <begin position="12"/>
        <end position="36"/>
    </location>
</feature>
<sequence>MFYLTRSDIPVYLPLGFVGVYRYFWFIVKILAWALYKPINPRKRPTYRASRDVTILVPTIDSGEEIKKAVRTWLTCDPYEIIFITIPSAKPALEELARECDSTGKRIRVITVAKGNKRNQMIAGINQVKTEITVFCDDDVLWPKTMMDYMLAPFEDKQMGGVGTSQTVLPVGKWMTIWEILSAYRIAMRNIETTSSTYIDGGVCCLSGRTAAYRTCILRDPDFQWKFAHEYWYVWWFGKWCRFHQHSGDDKFLTRWCVSHQWKTYVQSCKEAELESTFKNNWRFLKQITRWTRNTWRSDMKSLFIERVIWHRYPFVAFTMFDKFFNPITLLAGPISVIYLCTTSHTLAPWVIVVSYLVWLFLTRLLKYMPHFVRRPFDALAIPVWVVFNIVFAIMKVYCLFTLHITDWGTRKGADDQKEHKEDYSIFLPYWQDHTLHAKADSNKWHNNAGQGDGTLTSVHAFANVMPASGNQYEMVHVPSGTMNNSTIPAPYVAQATATSADASAISLPPGRSISQASIMRGLNAPVIANTARFTSNPSINVMDSGISTSGPYRRAPPALPVSRSSPPTLLVDNDMLMHQPNSGNAEASQLLSAVGKHISTAGSDLSHLSGFNGRDFFVDSNSFSGDYSRALDSVSSGKEAALSGGDPSGSGSYVNGGNYGSNRIGGNTQPATFNPVVYQINQMRAANGLPPITPDSQS</sequence>
<feature type="transmembrane region" description="Helical" evidence="8">
    <location>
        <begin position="378"/>
        <end position="398"/>
    </location>
</feature>
<keyword evidence="3" id="KW-0808">Transferase</keyword>
<organism evidence="9 10">
    <name type="scientific">Synchytrium endobioticum</name>
    <dbReference type="NCBI Taxonomy" id="286115"/>
    <lineage>
        <taxon>Eukaryota</taxon>
        <taxon>Fungi</taxon>
        <taxon>Fungi incertae sedis</taxon>
        <taxon>Chytridiomycota</taxon>
        <taxon>Chytridiomycota incertae sedis</taxon>
        <taxon>Chytridiomycetes</taxon>
        <taxon>Synchytriales</taxon>
        <taxon>Synchytriaceae</taxon>
        <taxon>Synchytrium</taxon>
    </lineage>
</organism>
<gene>
    <name evidence="9" type="ORF">SeMB42_g05792</name>
</gene>
<dbReference type="AlphaFoldDB" id="A0A507CPC3"/>
<dbReference type="SUPFAM" id="SSF53448">
    <property type="entry name" value="Nucleotide-diphospho-sugar transferases"/>
    <property type="match status" value="1"/>
</dbReference>
<evidence type="ECO:0000313" key="10">
    <source>
        <dbReference type="Proteomes" id="UP000317494"/>
    </source>
</evidence>
<dbReference type="Proteomes" id="UP000317494">
    <property type="component" value="Unassembled WGS sequence"/>
</dbReference>
<dbReference type="GO" id="GO:0016020">
    <property type="term" value="C:membrane"/>
    <property type="evidence" value="ECO:0007669"/>
    <property type="project" value="UniProtKB-SubCell"/>
</dbReference>
<evidence type="ECO:0008006" key="11">
    <source>
        <dbReference type="Google" id="ProtNLM"/>
    </source>
</evidence>
<evidence type="ECO:0000256" key="4">
    <source>
        <dbReference type="ARBA" id="ARBA00022692"/>
    </source>
</evidence>
<dbReference type="Pfam" id="PF13641">
    <property type="entry name" value="Glyco_tranf_2_3"/>
    <property type="match status" value="1"/>
</dbReference>
<reference evidence="9 10" key="1">
    <citation type="journal article" date="2019" name="Sci. Rep.">
        <title>Comparative genomics of chytrid fungi reveal insights into the obligate biotrophic and pathogenic lifestyle of Synchytrium endobioticum.</title>
        <authorList>
            <person name="van de Vossenberg B.T.L.H."/>
            <person name="Warris S."/>
            <person name="Nguyen H.D.T."/>
            <person name="van Gent-Pelzer M.P.E."/>
            <person name="Joly D.L."/>
            <person name="van de Geest H.C."/>
            <person name="Bonants P.J.M."/>
            <person name="Smith D.S."/>
            <person name="Levesque C.A."/>
            <person name="van der Lee T.A.J."/>
        </authorList>
    </citation>
    <scope>NUCLEOTIDE SEQUENCE [LARGE SCALE GENOMIC DNA]</scope>
    <source>
        <strain evidence="9 10">MB42</strain>
    </source>
</reference>
<dbReference type="GO" id="GO:0016757">
    <property type="term" value="F:glycosyltransferase activity"/>
    <property type="evidence" value="ECO:0007669"/>
    <property type="project" value="UniProtKB-KW"/>
</dbReference>
<evidence type="ECO:0000256" key="6">
    <source>
        <dbReference type="ARBA" id="ARBA00023136"/>
    </source>
</evidence>
<evidence type="ECO:0000313" key="9">
    <source>
        <dbReference type="EMBL" id="TPX40986.1"/>
    </source>
</evidence>
<feature type="transmembrane region" description="Helical" evidence="8">
    <location>
        <begin position="324"/>
        <end position="341"/>
    </location>
</feature>
<accession>A0A507CPC3</accession>
<evidence type="ECO:0000256" key="1">
    <source>
        <dbReference type="ARBA" id="ARBA00004370"/>
    </source>
</evidence>
<evidence type="ECO:0000256" key="8">
    <source>
        <dbReference type="SAM" id="Phobius"/>
    </source>
</evidence>
<dbReference type="STRING" id="286115.A0A507CPC3"/>
<dbReference type="PANTHER" id="PTHR47844">
    <property type="entry name" value="SYNTHASE CPS1, PUTATIVE (AFU_ORTHOLOGUE AFUA_7G02500)-RELATED"/>
    <property type="match status" value="1"/>
</dbReference>
<name>A0A507CPC3_9FUNG</name>
<keyword evidence="5 8" id="KW-1133">Transmembrane helix</keyword>
<dbReference type="InterPro" id="IPR029044">
    <property type="entry name" value="Nucleotide-diphossugar_trans"/>
</dbReference>
<comment type="subcellular location">
    <subcellularLocation>
        <location evidence="1">Membrane</location>
    </subcellularLocation>
</comment>
<keyword evidence="10" id="KW-1185">Reference proteome</keyword>
<proteinExistence type="predicted"/>
<keyword evidence="4 8" id="KW-0812">Transmembrane</keyword>
<keyword evidence="7" id="KW-0325">Glycoprotein</keyword>
<evidence type="ECO:0000256" key="2">
    <source>
        <dbReference type="ARBA" id="ARBA00022676"/>
    </source>
</evidence>
<protein>
    <recommendedName>
        <fullName evidence="11">Glycosyltransferase 2-like domain-containing protein</fullName>
    </recommendedName>
</protein>
<comment type="caution">
    <text evidence="9">The sequence shown here is derived from an EMBL/GenBank/DDBJ whole genome shotgun (WGS) entry which is preliminary data.</text>
</comment>
<feature type="transmembrane region" description="Helical" evidence="8">
    <location>
        <begin position="347"/>
        <end position="366"/>
    </location>
</feature>
<dbReference type="Gene3D" id="3.90.550.10">
    <property type="entry name" value="Spore Coat Polysaccharide Biosynthesis Protein SpsA, Chain A"/>
    <property type="match status" value="1"/>
</dbReference>
<keyword evidence="6 8" id="KW-0472">Membrane</keyword>
<dbReference type="InterPro" id="IPR052427">
    <property type="entry name" value="Glycosyltrans_GT2/GT47"/>
</dbReference>
<evidence type="ECO:0000256" key="5">
    <source>
        <dbReference type="ARBA" id="ARBA00022989"/>
    </source>
</evidence>
<dbReference type="CDD" id="cd06434">
    <property type="entry name" value="GT2_HAS"/>
    <property type="match status" value="1"/>
</dbReference>
<dbReference type="EMBL" id="QEAN01000292">
    <property type="protein sequence ID" value="TPX40986.1"/>
    <property type="molecule type" value="Genomic_DNA"/>
</dbReference>
<evidence type="ECO:0000256" key="3">
    <source>
        <dbReference type="ARBA" id="ARBA00022679"/>
    </source>
</evidence>
<dbReference type="PANTHER" id="PTHR47844:SF1">
    <property type="entry name" value="EXOSTOSIN-LIKE 2"/>
    <property type="match status" value="1"/>
</dbReference>
<keyword evidence="2" id="KW-0328">Glycosyltransferase</keyword>